<accession>A0ACB7GCD8</accession>
<evidence type="ECO:0000313" key="1">
    <source>
        <dbReference type="EMBL" id="KAG8637539.1"/>
    </source>
</evidence>
<evidence type="ECO:0000313" key="2">
    <source>
        <dbReference type="Proteomes" id="UP000091857"/>
    </source>
</evidence>
<gene>
    <name evidence="1" type="ORF">MANES_15G133050v8</name>
</gene>
<comment type="caution">
    <text evidence="1">The sequence shown here is derived from an EMBL/GenBank/DDBJ whole genome shotgun (WGS) entry which is preliminary data.</text>
</comment>
<name>A0ACB7GCD8_MANES</name>
<keyword evidence="2" id="KW-1185">Reference proteome</keyword>
<sequence>MQIGFVSKTLRSAANSDALWEKFLPSNCEILSSLSFSSKKELSLSLCNNPDLIHNNKKLGCGRETNTAAVCLQPDKELGRVIGGVTCMRRPNRRNDGRLEIELGEYFNHCHASARSQKWTHCSRD</sequence>
<organism evidence="1 2">
    <name type="scientific">Manihot esculenta</name>
    <name type="common">Cassava</name>
    <name type="synonym">Jatropha manihot</name>
    <dbReference type="NCBI Taxonomy" id="3983"/>
    <lineage>
        <taxon>Eukaryota</taxon>
        <taxon>Viridiplantae</taxon>
        <taxon>Streptophyta</taxon>
        <taxon>Embryophyta</taxon>
        <taxon>Tracheophyta</taxon>
        <taxon>Spermatophyta</taxon>
        <taxon>Magnoliopsida</taxon>
        <taxon>eudicotyledons</taxon>
        <taxon>Gunneridae</taxon>
        <taxon>Pentapetalae</taxon>
        <taxon>rosids</taxon>
        <taxon>fabids</taxon>
        <taxon>Malpighiales</taxon>
        <taxon>Euphorbiaceae</taxon>
        <taxon>Crotonoideae</taxon>
        <taxon>Manihoteae</taxon>
        <taxon>Manihot</taxon>
    </lineage>
</organism>
<dbReference type="EMBL" id="CM004401">
    <property type="protein sequence ID" value="KAG8637539.1"/>
    <property type="molecule type" value="Genomic_DNA"/>
</dbReference>
<protein>
    <submittedName>
        <fullName evidence="1">Uncharacterized protein</fullName>
    </submittedName>
</protein>
<reference evidence="2" key="1">
    <citation type="journal article" date="2016" name="Nat. Biotechnol.">
        <title>Sequencing wild and cultivated cassava and related species reveals extensive interspecific hybridization and genetic diversity.</title>
        <authorList>
            <person name="Bredeson J.V."/>
            <person name="Lyons J.B."/>
            <person name="Prochnik S.E."/>
            <person name="Wu G.A."/>
            <person name="Ha C.M."/>
            <person name="Edsinger-Gonzales E."/>
            <person name="Grimwood J."/>
            <person name="Schmutz J."/>
            <person name="Rabbi I.Y."/>
            <person name="Egesi C."/>
            <person name="Nauluvula P."/>
            <person name="Lebot V."/>
            <person name="Ndunguru J."/>
            <person name="Mkamilo G."/>
            <person name="Bart R.S."/>
            <person name="Setter T.L."/>
            <person name="Gleadow R.M."/>
            <person name="Kulakow P."/>
            <person name="Ferguson M.E."/>
            <person name="Rounsley S."/>
            <person name="Rokhsar D.S."/>
        </authorList>
    </citation>
    <scope>NUCLEOTIDE SEQUENCE [LARGE SCALE GENOMIC DNA]</scope>
    <source>
        <strain evidence="2">cv. AM560-2</strain>
    </source>
</reference>
<proteinExistence type="predicted"/>
<dbReference type="Proteomes" id="UP000091857">
    <property type="component" value="Chromosome 15"/>
</dbReference>